<dbReference type="AlphaFoldDB" id="A0A965ZJB3"/>
<dbReference type="EMBL" id="WWEO01000044">
    <property type="protein sequence ID" value="NCD71112.1"/>
    <property type="molecule type" value="Genomic_DNA"/>
</dbReference>
<comment type="caution">
    <text evidence="1">The sequence shown here is derived from an EMBL/GenBank/DDBJ whole genome shotgun (WGS) entry which is preliminary data.</text>
</comment>
<dbReference type="Proteomes" id="UP000638732">
    <property type="component" value="Unassembled WGS sequence"/>
</dbReference>
<reference evidence="1" key="2">
    <citation type="submission" date="2020-10" db="EMBL/GenBank/DDBJ databases">
        <title>Mucilaginibacter sp. nov., isolated from soil.</title>
        <authorList>
            <person name="Jeon C.O."/>
        </authorList>
    </citation>
    <scope>NUCLEOTIDE SEQUENCE</scope>
    <source>
        <strain evidence="1">R11</strain>
    </source>
</reference>
<keyword evidence="2" id="KW-1185">Reference proteome</keyword>
<gene>
    <name evidence="1" type="ORF">GSY63_17230</name>
</gene>
<organism evidence="1 2">
    <name type="scientific">Mucilaginibacter agri</name>
    <dbReference type="NCBI Taxonomy" id="2695265"/>
    <lineage>
        <taxon>Bacteria</taxon>
        <taxon>Pseudomonadati</taxon>
        <taxon>Bacteroidota</taxon>
        <taxon>Sphingobacteriia</taxon>
        <taxon>Sphingobacteriales</taxon>
        <taxon>Sphingobacteriaceae</taxon>
        <taxon>Mucilaginibacter</taxon>
    </lineage>
</organism>
<name>A0A965ZJB3_9SPHI</name>
<dbReference type="RefSeq" id="WP_166587088.1">
    <property type="nucleotide sequence ID" value="NZ_WWEO01000044.1"/>
</dbReference>
<reference evidence="1" key="1">
    <citation type="submission" date="2020-01" db="EMBL/GenBank/DDBJ databases">
        <authorList>
            <person name="Seo Y.L."/>
        </authorList>
    </citation>
    <scope>NUCLEOTIDE SEQUENCE</scope>
    <source>
        <strain evidence="1">R11</strain>
    </source>
</reference>
<evidence type="ECO:0000313" key="1">
    <source>
        <dbReference type="EMBL" id="NCD71112.1"/>
    </source>
</evidence>
<accession>A0A965ZJB3</accession>
<proteinExistence type="predicted"/>
<evidence type="ECO:0000313" key="2">
    <source>
        <dbReference type="Proteomes" id="UP000638732"/>
    </source>
</evidence>
<protein>
    <submittedName>
        <fullName evidence="1">Uncharacterized protein</fullName>
    </submittedName>
</protein>
<sequence>MAAQDSDLSAFGFDVVVASTEQALNYVIKQYVNEFKKPKTGSGGSPVFNAYFMIDPNTQKVVTLPSNWDQSLYNNYVNLDPLNVAAWNGAGAMPPNIKNLSTPYMVNYPPFPSYTYLRYAISFELGFTPDTTKPGAVKMPAQILKLVDDGQYAIYTLCFQNLTLSVANYNSNYSAITSYEVYKQNNSNPYWFTVRVPLTSIQDSTNVSDDVATRAAALGDAFTIEQLVLDLDNAQWSGAPVIQDAPANSAVYDLLNTVFLPFFSQTMATNGRAALGFNFIPKENTSADFGVTDLQLQIDDASLEAQEGNGQTVATLDYLCAVNGNARQAPADFSDPDNYYLDGLPTWNWFDGPTSYHGVIAISPIALANYFSKAMLPYVQTNCYYPTTGWTWNDNKEMWMVNTPSVQAGQTPTISLNQGGYLVKFSYASPAGVGYSKSEAGDSQELKSNFTLTITQGGNNTIVVTQELIIWYSLTEGSNVSGNIVDTILTDTYTLATDTNGNFAPAVTSASQDKSQKVSFGSFMNFFDGDPNSMISTIKSWAQTLAAKNVTDIPISVMQGLVFPGGNAFSMNELQFSEGGDLIAYINYATPAYITA</sequence>